<evidence type="ECO:0000313" key="3">
    <source>
        <dbReference type="Proteomes" id="UP000001307"/>
    </source>
</evidence>
<organism evidence="2">
    <name type="scientific">Oikopleura dioica</name>
    <name type="common">Tunicate</name>
    <dbReference type="NCBI Taxonomy" id="34765"/>
    <lineage>
        <taxon>Eukaryota</taxon>
        <taxon>Metazoa</taxon>
        <taxon>Chordata</taxon>
        <taxon>Tunicata</taxon>
        <taxon>Appendicularia</taxon>
        <taxon>Copelata</taxon>
        <taxon>Oikopleuridae</taxon>
        <taxon>Oikopleura</taxon>
    </lineage>
</organism>
<dbReference type="PANTHER" id="PTHR13457:SF1">
    <property type="entry name" value="HEAT REPEAT-CONTAINING PROTEIN 1"/>
    <property type="match status" value="1"/>
</dbReference>
<dbReference type="OrthoDB" id="31183at2759"/>
<keyword evidence="1" id="KW-0698">rRNA processing</keyword>
<dbReference type="PANTHER" id="PTHR13457">
    <property type="entry name" value="BAP28"/>
    <property type="match status" value="1"/>
</dbReference>
<dbReference type="GO" id="GO:0045943">
    <property type="term" value="P:positive regulation of transcription by RNA polymerase I"/>
    <property type="evidence" value="ECO:0007669"/>
    <property type="project" value="TreeGrafter"/>
</dbReference>
<comment type="subcellular location">
    <subcellularLocation>
        <location evidence="1">Nucleus</location>
        <location evidence="1">Nucleolus</location>
    </subcellularLocation>
</comment>
<gene>
    <name evidence="2" type="ORF">GSOID_T00008882001</name>
</gene>
<dbReference type="GO" id="GO:0030686">
    <property type="term" value="C:90S preribosome"/>
    <property type="evidence" value="ECO:0007669"/>
    <property type="project" value="TreeGrafter"/>
</dbReference>
<keyword evidence="3" id="KW-1185">Reference proteome</keyword>
<dbReference type="EMBL" id="FN653017">
    <property type="protein sequence ID" value="CBY21129.1"/>
    <property type="molecule type" value="Genomic_DNA"/>
</dbReference>
<comment type="function">
    <text evidence="1">Involved in nucleolar processing of pre-18S ribosomal RNA.</text>
</comment>
<comment type="similarity">
    <text evidence="1">Belongs to the HEATR1/UTP10 family.</text>
</comment>
<evidence type="ECO:0000313" key="2">
    <source>
        <dbReference type="EMBL" id="CBY21129.1"/>
    </source>
</evidence>
<dbReference type="AlphaFoldDB" id="E4WVH6"/>
<proteinExistence type="inferred from homology"/>
<dbReference type="Proteomes" id="UP000001307">
    <property type="component" value="Unassembled WGS sequence"/>
</dbReference>
<keyword evidence="1" id="KW-0687">Ribonucleoprotein</keyword>
<name>E4WVH6_OIKDI</name>
<keyword evidence="1" id="KW-0539">Nucleus</keyword>
<keyword evidence="1" id="KW-0690">Ribosome biogenesis</keyword>
<dbReference type="GO" id="GO:0032040">
    <property type="term" value="C:small-subunit processome"/>
    <property type="evidence" value="ECO:0007669"/>
    <property type="project" value="TreeGrafter"/>
</dbReference>
<evidence type="ECO:0000256" key="1">
    <source>
        <dbReference type="RuleBase" id="RU367065"/>
    </source>
</evidence>
<reference evidence="2" key="1">
    <citation type="journal article" date="2010" name="Science">
        <title>Plasticity of animal genome architecture unmasked by rapid evolution of a pelagic tunicate.</title>
        <authorList>
            <person name="Denoeud F."/>
            <person name="Henriet S."/>
            <person name="Mungpakdee S."/>
            <person name="Aury J.M."/>
            <person name="Da Silva C."/>
            <person name="Brinkmann H."/>
            <person name="Mikhaleva J."/>
            <person name="Olsen L.C."/>
            <person name="Jubin C."/>
            <person name="Canestro C."/>
            <person name="Bouquet J.M."/>
            <person name="Danks G."/>
            <person name="Poulain J."/>
            <person name="Campsteijn C."/>
            <person name="Adamski M."/>
            <person name="Cross I."/>
            <person name="Yadetie F."/>
            <person name="Muffato M."/>
            <person name="Louis A."/>
            <person name="Butcher S."/>
            <person name="Tsagkogeorga G."/>
            <person name="Konrad A."/>
            <person name="Singh S."/>
            <person name="Jensen M.F."/>
            <person name="Cong E.H."/>
            <person name="Eikeseth-Otteraa H."/>
            <person name="Noel B."/>
            <person name="Anthouard V."/>
            <person name="Porcel B.M."/>
            <person name="Kachouri-Lafond R."/>
            <person name="Nishino A."/>
            <person name="Ugolini M."/>
            <person name="Chourrout P."/>
            <person name="Nishida H."/>
            <person name="Aasland R."/>
            <person name="Huzurbazar S."/>
            <person name="Westhof E."/>
            <person name="Delsuc F."/>
            <person name="Lehrach H."/>
            <person name="Reinhardt R."/>
            <person name="Weissenbach J."/>
            <person name="Roy S.W."/>
            <person name="Artiguenave F."/>
            <person name="Postlethwait J.H."/>
            <person name="Manak J.R."/>
            <person name="Thompson E.M."/>
            <person name="Jaillon O."/>
            <person name="Du Pasquier L."/>
            <person name="Boudinot P."/>
            <person name="Liberles D.A."/>
            <person name="Volff J.N."/>
            <person name="Philippe H."/>
            <person name="Lenhard B."/>
            <person name="Roest Crollius H."/>
            <person name="Wincker P."/>
            <person name="Chourrout D."/>
        </authorList>
    </citation>
    <scope>NUCLEOTIDE SEQUENCE [LARGE SCALE GENOMIC DNA]</scope>
</reference>
<dbReference type="GO" id="GO:0034455">
    <property type="term" value="C:t-UTP complex"/>
    <property type="evidence" value="ECO:0007669"/>
    <property type="project" value="TreeGrafter"/>
</dbReference>
<dbReference type="GO" id="GO:0030515">
    <property type="term" value="F:snoRNA binding"/>
    <property type="evidence" value="ECO:0007669"/>
    <property type="project" value="TreeGrafter"/>
</dbReference>
<sequence length="1201" mass="134661">MTLLTSQLMKLRQDASSNMEIDVRKRVSVLYTPEEAAKLSLSVILELGQSGLAFLSEIDDKIVGYADDLFSPGAVELERSMLKPDDHKILTDKIRIFLIHLSPHYLIRAGQKCLEWLLARYNVAEVQYADLLFSMMPYHSTNLWTKVSCQIKFQGSWRWLKNYKHEAVHRDVIVKELSINIQLLSEFLNIFELAAVNEANPIVLFGISISNLLATKPKENILAVLVQSIMKGFQSDKVALRAHAITSIASLTIQTTSSALLDESLAKKLLKIALKEECPLNLQAFNAVSLVAHCSETERLPSKFLTRAMQLIATGSMLPKITKNSAKVFLHLLNQATPLALEGDESALATVEYILYQQSALVDISTALEIVVASSSETKGDILALFRRSCNADLLPRIMEVLKIEDTSKLPAEVLIQHPEKKVREKALAKLEKIPENENLLRSFIDSEIEADLVIIAFNKIEITKRLVPFVCNQAIRLKMPELLTMAASLDDLQSYEKYKLLAFAMALGNEEEVSKALRVSRVAHCSFVDFDEIVKIMENDNLRAGLKAIAKCVAATETNQVDKVTRLLKLSHKQQRSFISELFGIKLPVETTDKFAFYALSCPNLLGDFINEHLPKNVDFEVSSKLTAGRFFARLAFRHSEGVGPALMVVKLLECTNEYCSVIELLALLGMSNSDDSVRSLAFDIFEGIQEIRTSEDKVAKKIIKKKGEILSDGQQLKQVLGRTVEKQGAENWSLLHGQLSRFGLPKLLELCSHNLADYVVPAFIEKRALDTSYAYFTALFALMQHMTAEISNKTSDAIDNALSSGLLSGQNIFELINALAGKEFISEIKHIALAKKILTVAHESAQSNSGISEAVASLLRKLPRKVMKSIVSGCAKSSDKTSLTRAKKSKKDVPEMLPKIPAILPASNKVDYLLDLAEILVIHLMEDSGSKVLQLQTVIDFIVKNIPSNLPVCRENVEETLSLISANPKMTYRLKARTNRILHDGTSIHLLDEKYWFREITLPSKRAPLQKRKLNLPDHIANLVFDPNIRFEAVRGFWFRAKQNKGLLISRLGQMIVEDYGCFVTFLLHCCRTYRPHWNETDVSIYETRLKDQIMQRIQSALSVSSSLDLPYISFYTFGVPLLVDTDLINCFLSHTSVNYAQDGLFLKSGPTEYYTNPGEFDEDWNSLEPEDAITENLKKLGDDDILSVYSSTSRTSWS</sequence>
<dbReference type="GO" id="GO:0000462">
    <property type="term" value="P:maturation of SSU-rRNA from tricistronic rRNA transcript (SSU-rRNA, 5.8S rRNA, LSU-rRNA)"/>
    <property type="evidence" value="ECO:0007669"/>
    <property type="project" value="TreeGrafter"/>
</dbReference>
<dbReference type="InParanoid" id="E4WVH6"/>
<protein>
    <recommendedName>
        <fullName evidence="1">HEAT repeat-containing protein 1</fullName>
    </recommendedName>
</protein>
<accession>E4WVH6</accession>
<dbReference type="InterPro" id="IPR040191">
    <property type="entry name" value="UTP10"/>
</dbReference>